<feature type="region of interest" description="Disordered" evidence="1">
    <location>
        <begin position="48"/>
        <end position="240"/>
    </location>
</feature>
<evidence type="ECO:0000313" key="2">
    <source>
        <dbReference type="EMBL" id="EFI98764.1"/>
    </source>
</evidence>
<feature type="region of interest" description="Disordered" evidence="1">
    <location>
        <begin position="1"/>
        <end position="30"/>
    </location>
</feature>
<feature type="compositionally biased region" description="Basic and acidic residues" evidence="1">
    <location>
        <begin position="155"/>
        <end position="166"/>
    </location>
</feature>
<dbReference type="OMA" id="IGHFNRR"/>
<dbReference type="InterPro" id="IPR026680">
    <property type="entry name" value="CCDC137"/>
</dbReference>
<accession>D8PYW5</accession>
<feature type="compositionally biased region" description="Basic and acidic residues" evidence="1">
    <location>
        <begin position="9"/>
        <end position="20"/>
    </location>
</feature>
<dbReference type="STRING" id="578458.D8PYW5"/>
<dbReference type="eggNOG" id="ENOG502S71P">
    <property type="taxonomic scope" value="Eukaryota"/>
</dbReference>
<dbReference type="GO" id="GO:0005634">
    <property type="term" value="C:nucleus"/>
    <property type="evidence" value="ECO:0007669"/>
    <property type="project" value="TreeGrafter"/>
</dbReference>
<reference evidence="2 3" key="1">
    <citation type="journal article" date="2010" name="Nat. Biotechnol.">
        <title>Genome sequence of the model mushroom Schizophyllum commune.</title>
        <authorList>
            <person name="Ohm R.A."/>
            <person name="de Jong J.F."/>
            <person name="Lugones L.G."/>
            <person name="Aerts A."/>
            <person name="Kothe E."/>
            <person name="Stajich J.E."/>
            <person name="de Vries R.P."/>
            <person name="Record E."/>
            <person name="Levasseur A."/>
            <person name="Baker S.E."/>
            <person name="Bartholomew K.A."/>
            <person name="Coutinho P.M."/>
            <person name="Erdmann S."/>
            <person name="Fowler T.J."/>
            <person name="Gathman A.C."/>
            <person name="Lombard V."/>
            <person name="Henrissat B."/>
            <person name="Knabe N."/>
            <person name="Kuees U."/>
            <person name="Lilly W.W."/>
            <person name="Lindquist E."/>
            <person name="Lucas S."/>
            <person name="Magnuson J.K."/>
            <person name="Piumi F."/>
            <person name="Raudaskoski M."/>
            <person name="Salamov A."/>
            <person name="Schmutz J."/>
            <person name="Schwarze F.W.M.R."/>
            <person name="vanKuyk P.A."/>
            <person name="Horton J.S."/>
            <person name="Grigoriev I.V."/>
            <person name="Woesten H.A.B."/>
        </authorList>
    </citation>
    <scope>NUCLEOTIDE SEQUENCE [LARGE SCALE GENOMIC DNA]</scope>
    <source>
        <strain evidence="3">H4-8 / FGSC 9210</strain>
    </source>
</reference>
<dbReference type="PANTHER" id="PTHR21838:SF2">
    <property type="entry name" value="COILED-COIL DOMAIN-CONTAINING PROTEIN 137"/>
    <property type="match status" value="1"/>
</dbReference>
<dbReference type="HOGENOM" id="CLU_075896_0_0_1"/>
<dbReference type="AlphaFoldDB" id="D8PYW5"/>
<dbReference type="InParanoid" id="D8PYW5"/>
<dbReference type="EMBL" id="GL377304">
    <property type="protein sequence ID" value="EFI98764.1"/>
    <property type="molecule type" value="Genomic_DNA"/>
</dbReference>
<feature type="compositionally biased region" description="Basic and acidic residues" evidence="1">
    <location>
        <begin position="117"/>
        <end position="130"/>
    </location>
</feature>
<protein>
    <submittedName>
        <fullName evidence="2">Uncharacterized protein</fullName>
    </submittedName>
</protein>
<feature type="non-terminal residue" evidence="2">
    <location>
        <position position="280"/>
    </location>
</feature>
<keyword evidence="3" id="KW-1185">Reference proteome</keyword>
<dbReference type="Proteomes" id="UP000007431">
    <property type="component" value="Unassembled WGS sequence"/>
</dbReference>
<feature type="region of interest" description="Disordered" evidence="1">
    <location>
        <begin position="261"/>
        <end position="280"/>
    </location>
</feature>
<gene>
    <name evidence="2" type="ORF">SCHCODRAFT_106528</name>
</gene>
<proteinExistence type="predicted"/>
<evidence type="ECO:0000256" key="1">
    <source>
        <dbReference type="SAM" id="MobiDB-lite"/>
    </source>
</evidence>
<evidence type="ECO:0000313" key="3">
    <source>
        <dbReference type="Proteomes" id="UP000007431"/>
    </source>
</evidence>
<feature type="compositionally biased region" description="Basic and acidic residues" evidence="1">
    <location>
        <begin position="49"/>
        <end position="59"/>
    </location>
</feature>
<organism evidence="3">
    <name type="scientific">Schizophyllum commune (strain H4-8 / FGSC 9210)</name>
    <name type="common">Split gill fungus</name>
    <dbReference type="NCBI Taxonomy" id="578458"/>
    <lineage>
        <taxon>Eukaryota</taxon>
        <taxon>Fungi</taxon>
        <taxon>Dikarya</taxon>
        <taxon>Basidiomycota</taxon>
        <taxon>Agaricomycotina</taxon>
        <taxon>Agaricomycetes</taxon>
        <taxon>Agaricomycetidae</taxon>
        <taxon>Agaricales</taxon>
        <taxon>Schizophyllaceae</taxon>
        <taxon>Schizophyllum</taxon>
    </lineage>
</organism>
<dbReference type="VEuPathDB" id="FungiDB:SCHCODRAFT_02614120"/>
<sequence>MPHKRAKRSVREKSKKEQGHDLIPAKYSLSEEAIPKSAARVLNAAKVQAEYRAKKRSSEDDGSQGKAKRRKVDSSTSGMSIKPGESLTHFNKRVEDSMRGLVRSAVQTSNAVARNALKKEAEEKKAARQEKKAKRKADDADDDIKDSKSTGGKFNDGKRPAKDDTKTTSTKPPQPSTDKHADRPKEFQQASTSAPRRLNDIAQAPPDLKKLPRGAKKTAGPAGSSAKAGHTPKSDGVVSMAQKVMMEQEREKAIERYRLLRASQRKGWAEGSGEREDSDG</sequence>
<dbReference type="PANTHER" id="PTHR21838">
    <property type="entry name" value="COILED-COIL DOMAIN-CONTAINING PROTEIN 137"/>
    <property type="match status" value="1"/>
</dbReference>
<feature type="compositionally biased region" description="Basic and acidic residues" evidence="1">
    <location>
        <begin position="177"/>
        <end position="186"/>
    </location>
</feature>
<name>D8PYW5_SCHCM</name>